<feature type="transmembrane region" description="Helical" evidence="5">
    <location>
        <begin position="21"/>
        <end position="47"/>
    </location>
</feature>
<keyword evidence="3 5" id="KW-1133">Transmembrane helix</keyword>
<evidence type="ECO:0000256" key="5">
    <source>
        <dbReference type="SAM" id="Phobius"/>
    </source>
</evidence>
<dbReference type="EMBL" id="CAJOBD010000106">
    <property type="protein sequence ID" value="CAF3577461.1"/>
    <property type="molecule type" value="Genomic_DNA"/>
</dbReference>
<feature type="transmembrane region" description="Helical" evidence="5">
    <location>
        <begin position="114"/>
        <end position="136"/>
    </location>
</feature>
<dbReference type="GO" id="GO:0016020">
    <property type="term" value="C:membrane"/>
    <property type="evidence" value="ECO:0007669"/>
    <property type="project" value="UniProtKB-SubCell"/>
</dbReference>
<evidence type="ECO:0000256" key="4">
    <source>
        <dbReference type="ARBA" id="ARBA00023136"/>
    </source>
</evidence>
<dbReference type="AlphaFoldDB" id="A0A818LRH9"/>
<comment type="caution">
    <text evidence="6">The sequence shown here is derived from an EMBL/GenBank/DDBJ whole genome shotgun (WGS) entry which is preliminary data.</text>
</comment>
<comment type="subcellular location">
    <subcellularLocation>
        <location evidence="1">Membrane</location>
        <topology evidence="1">Multi-pass membrane protein</topology>
    </subcellularLocation>
</comment>
<dbReference type="Gene3D" id="1.20.140.150">
    <property type="match status" value="1"/>
</dbReference>
<feature type="transmembrane region" description="Helical" evidence="5">
    <location>
        <begin position="157"/>
        <end position="178"/>
    </location>
</feature>
<dbReference type="Proteomes" id="UP000663836">
    <property type="component" value="Unassembled WGS sequence"/>
</dbReference>
<proteinExistence type="predicted"/>
<gene>
    <name evidence="6" type="ORF">JBS370_LOCUS2634</name>
</gene>
<feature type="transmembrane region" description="Helical" evidence="5">
    <location>
        <begin position="198"/>
        <end position="218"/>
    </location>
</feature>
<accession>A0A818LRH9</accession>
<keyword evidence="4 5" id="KW-0472">Membrane</keyword>
<evidence type="ECO:0000256" key="1">
    <source>
        <dbReference type="ARBA" id="ARBA00004141"/>
    </source>
</evidence>
<evidence type="ECO:0000313" key="6">
    <source>
        <dbReference type="EMBL" id="CAF3577461.1"/>
    </source>
</evidence>
<reference evidence="6" key="1">
    <citation type="submission" date="2021-02" db="EMBL/GenBank/DDBJ databases">
        <authorList>
            <person name="Nowell W R."/>
        </authorList>
    </citation>
    <scope>NUCLEOTIDE SEQUENCE</scope>
</reference>
<evidence type="ECO:0000256" key="3">
    <source>
        <dbReference type="ARBA" id="ARBA00022989"/>
    </source>
</evidence>
<evidence type="ECO:0000256" key="2">
    <source>
        <dbReference type="ARBA" id="ARBA00022692"/>
    </source>
</evidence>
<organism evidence="6 7">
    <name type="scientific">Rotaria sordida</name>
    <dbReference type="NCBI Taxonomy" id="392033"/>
    <lineage>
        <taxon>Eukaryota</taxon>
        <taxon>Metazoa</taxon>
        <taxon>Spiralia</taxon>
        <taxon>Gnathifera</taxon>
        <taxon>Rotifera</taxon>
        <taxon>Eurotatoria</taxon>
        <taxon>Bdelloidea</taxon>
        <taxon>Philodinida</taxon>
        <taxon>Philodinidae</taxon>
        <taxon>Rotaria</taxon>
    </lineage>
</organism>
<dbReference type="Pfam" id="PF13903">
    <property type="entry name" value="Claudin_2"/>
    <property type="match status" value="1"/>
</dbReference>
<dbReference type="InterPro" id="IPR004031">
    <property type="entry name" value="PMP22/EMP/MP20/Claudin"/>
</dbReference>
<evidence type="ECO:0000313" key="7">
    <source>
        <dbReference type="Proteomes" id="UP000663836"/>
    </source>
</evidence>
<name>A0A818LRH9_9BILA</name>
<keyword evidence="2 5" id="KW-0812">Transmembrane</keyword>
<sequence length="244" mass="28229">MITMITNVSTKKTSIERKTQILRLTIALTILSCIIFLITLTSTRWIIITYPQNFFSTRQNMYLIRSTYGIIWECLVGSSILNSTYEKICDYHQNQIQNASVPAERTLLGMIRTMLSFSIIHIFLIIITFICGLYSIRDYRYTYKRLTGMIYILTGNNNFNSGSLVVCIEVLSTIFRYSSDHLPYIYPPNTNHTYGVCYIIAWIIFIQWLGSSFVFFACSKKRKGTFDEATEEEARANQPVNLGR</sequence>
<protein>
    <submittedName>
        <fullName evidence="6">Uncharacterized protein</fullName>
    </submittedName>
</protein>